<comment type="caution">
    <text evidence="1">The sequence shown here is derived from an EMBL/GenBank/DDBJ whole genome shotgun (WGS) entry which is preliminary data.</text>
</comment>
<dbReference type="EMBL" id="JBBKAJ010000022">
    <property type="protein sequence ID" value="MEJ8633142.1"/>
    <property type="molecule type" value="Genomic_DNA"/>
</dbReference>
<gene>
    <name evidence="1" type="ORF">WKI67_07015</name>
</gene>
<evidence type="ECO:0000313" key="1">
    <source>
        <dbReference type="EMBL" id="MEJ8633142.1"/>
    </source>
</evidence>
<dbReference type="Proteomes" id="UP001377168">
    <property type="component" value="Unassembled WGS sequence"/>
</dbReference>
<sequence length="391" mass="41760">MRFRITVETDDPDGPEETVALCTDAEAYYVDLPRPARHRYELRGCLPKGRLAGAVAAALDGGSAPLGGLTLHALDRHGVPVEPAWDVWCLADVRILGGGPAGAHAAPVDITLEAVMGGHAGEDADEQPEVPEVPPLFSGFALTGTGEEDFGVCRQVALIGKEPEPDVEAPRLLGCQLRGPLSAAWESGEDRFELGGVYLSSLDRSGVVIDEHWTCLHVESWAPSRAGAGRVDLTLDMSCNDFRSSAAGTVHEMWWDGPPREPNLWAPLSGSERGAWSNATQNNRAARPTPGAPVHATHHLDGRYITDMQGFALALGEAVNGPGGYFGSCFGTIEYALGDDRGARPPFTLVWRDHEVARACLGRTPLTYDASPSCAEILAFFAQHKVDVVLV</sequence>
<keyword evidence="2" id="KW-1185">Reference proteome</keyword>
<accession>A0ACC6PNW0</accession>
<proteinExistence type="predicted"/>
<evidence type="ECO:0000313" key="2">
    <source>
        <dbReference type="Proteomes" id="UP001377168"/>
    </source>
</evidence>
<protein>
    <submittedName>
        <fullName evidence="1">Uncharacterized protein</fullName>
    </submittedName>
</protein>
<reference evidence="1" key="1">
    <citation type="submission" date="2024-03" db="EMBL/GenBank/DDBJ databases">
        <title>Novel Streptomyces species of biotechnological and ecological value are a feature of Machair soil.</title>
        <authorList>
            <person name="Prole J.R."/>
            <person name="Goodfellow M."/>
            <person name="Allenby N."/>
            <person name="Ward A.C."/>
        </authorList>
    </citation>
    <scope>NUCLEOTIDE SEQUENCE</scope>
    <source>
        <strain evidence="1">MS2.AVA.5</strain>
    </source>
</reference>
<name>A0ACC6PNW0_9ACTN</name>
<organism evidence="1 2">
    <name type="scientific">Streptomyces achmelvichensis</name>
    <dbReference type="NCBI Taxonomy" id="3134111"/>
    <lineage>
        <taxon>Bacteria</taxon>
        <taxon>Bacillati</taxon>
        <taxon>Actinomycetota</taxon>
        <taxon>Actinomycetes</taxon>
        <taxon>Kitasatosporales</taxon>
        <taxon>Streptomycetaceae</taxon>
        <taxon>Streptomyces</taxon>
    </lineage>
</organism>